<dbReference type="AlphaFoldDB" id="A0A387FV35"/>
<evidence type="ECO:0000256" key="3">
    <source>
        <dbReference type="ARBA" id="ARBA00023125"/>
    </source>
</evidence>
<dbReference type="FunFam" id="1.10.10.10:FF:000001">
    <property type="entry name" value="LysR family transcriptional regulator"/>
    <property type="match status" value="1"/>
</dbReference>
<dbReference type="Pfam" id="PF03466">
    <property type="entry name" value="LysR_substrate"/>
    <property type="match status" value="1"/>
</dbReference>
<dbReference type="Gene3D" id="3.40.190.290">
    <property type="match status" value="1"/>
</dbReference>
<dbReference type="GO" id="GO:0043565">
    <property type="term" value="F:sequence-specific DNA binding"/>
    <property type="evidence" value="ECO:0007669"/>
    <property type="project" value="TreeGrafter"/>
</dbReference>
<gene>
    <name evidence="9" type="ORF">CCGE525_25970</name>
</gene>
<dbReference type="InterPro" id="IPR058163">
    <property type="entry name" value="LysR-type_TF_proteobact-type"/>
</dbReference>
<keyword evidence="9" id="KW-0614">Plasmid</keyword>
<keyword evidence="10" id="KW-1185">Reference proteome</keyword>
<comment type="function">
    <text evidence="5">Transcriptional regulator of the ttuABCDE tartrate utilization operon.</text>
</comment>
<dbReference type="InterPro" id="IPR036390">
    <property type="entry name" value="WH_DNA-bd_sf"/>
</dbReference>
<evidence type="ECO:0000313" key="9">
    <source>
        <dbReference type="EMBL" id="AYG62263.1"/>
    </source>
</evidence>
<dbReference type="PANTHER" id="PTHR30537:SF5">
    <property type="entry name" value="HTH-TYPE TRANSCRIPTIONAL ACTIVATOR TTDR-RELATED"/>
    <property type="match status" value="1"/>
</dbReference>
<dbReference type="Gene3D" id="1.10.10.10">
    <property type="entry name" value="Winged helix-like DNA-binding domain superfamily/Winged helix DNA-binding domain"/>
    <property type="match status" value="1"/>
</dbReference>
<dbReference type="PANTHER" id="PTHR30537">
    <property type="entry name" value="HTH-TYPE TRANSCRIPTIONAL REGULATOR"/>
    <property type="match status" value="1"/>
</dbReference>
<dbReference type="OrthoDB" id="9786526at2"/>
<evidence type="ECO:0000256" key="4">
    <source>
        <dbReference type="ARBA" id="ARBA00023163"/>
    </source>
</evidence>
<keyword evidence="4" id="KW-0804">Transcription</keyword>
<geneLocation type="plasmid" evidence="10">
    <name>prccge525c</name>
</geneLocation>
<dbReference type="Proteomes" id="UP000282195">
    <property type="component" value="Plasmid pRCCGE525c"/>
</dbReference>
<dbReference type="EMBL" id="CP032695">
    <property type="protein sequence ID" value="AYG62263.1"/>
    <property type="molecule type" value="Genomic_DNA"/>
</dbReference>
<dbReference type="Pfam" id="PF00126">
    <property type="entry name" value="HTH_1"/>
    <property type="match status" value="1"/>
</dbReference>
<dbReference type="InterPro" id="IPR005119">
    <property type="entry name" value="LysR_subst-bd"/>
</dbReference>
<dbReference type="CDD" id="cd08471">
    <property type="entry name" value="PBP2_CrgA_like_2"/>
    <property type="match status" value="1"/>
</dbReference>
<reference evidence="9 10" key="1">
    <citation type="submission" date="2018-10" db="EMBL/GenBank/DDBJ databases">
        <title>Rhizobium etli, R. leguminosarum and a new Rhizobium genospecies from Phaseolus dumosus.</title>
        <authorList>
            <person name="Ramirez-Puebla S.T."/>
            <person name="Rogel-Hernandez M.A."/>
            <person name="Guerrero G."/>
            <person name="Ormeno-Orrillo E."/>
            <person name="Martinez-Romero J.C."/>
            <person name="Negrete-Yankelevich S."/>
            <person name="Martinez-Romero E."/>
        </authorList>
    </citation>
    <scope>NUCLEOTIDE SEQUENCE [LARGE SCALE GENOMIC DNA]</scope>
    <source>
        <strain evidence="9 10">CCGE525</strain>
        <plasmid evidence="10">prccge525c</plasmid>
    </source>
</reference>
<proteinExistence type="inferred from homology"/>
<feature type="domain" description="HTH lysR-type" evidence="8">
    <location>
        <begin position="1"/>
        <end position="59"/>
    </location>
</feature>
<dbReference type="SUPFAM" id="SSF46785">
    <property type="entry name" value="Winged helix' DNA-binding domain"/>
    <property type="match status" value="1"/>
</dbReference>
<name>A0A387FV35_9HYPH</name>
<dbReference type="RefSeq" id="WP_120707195.1">
    <property type="nucleotide sequence ID" value="NZ_CP032695.1"/>
</dbReference>
<comment type="similarity">
    <text evidence="1">Belongs to the LysR transcriptional regulatory family.</text>
</comment>
<dbReference type="SUPFAM" id="SSF53850">
    <property type="entry name" value="Periplasmic binding protein-like II"/>
    <property type="match status" value="1"/>
</dbReference>
<dbReference type="InterPro" id="IPR036388">
    <property type="entry name" value="WH-like_DNA-bd_sf"/>
</dbReference>
<keyword evidence="3" id="KW-0238">DNA-binding</keyword>
<accession>A0A387FV35</accession>
<dbReference type="InterPro" id="IPR000847">
    <property type="entry name" value="LysR_HTH_N"/>
</dbReference>
<sequence>MDRLEAMEYFVAAVEAGSFSAAGRQLNVPLPTVSRKVADLEAHLNTQLLIRSTRKLALTEAGVSYLAACKRILDDVDEAESQAAGEHNIPRGGLSITAPIVFGRLYVVPVVTAFLAEFPQISIFLTLSDRTLDLVDEHVDLAVRTGLLSDSTLVATKVGEIRRVVCGSPAYFSAHGTPKTLDDLAKHMCVTYTALASGSTWIFNPRDGKPSRGVRPRCRLKINTAEAAIDAAIAGIGVTNVLSYQVVKPVSEGKLSLILEDFEPEPTPVHIIHARQALLPLKIRLFIDFAVSHLRKSLDDDLAKLR</sequence>
<keyword evidence="2" id="KW-0805">Transcription regulation</keyword>
<dbReference type="KEGG" id="rjg:CCGE525_25970"/>
<evidence type="ECO:0000256" key="1">
    <source>
        <dbReference type="ARBA" id="ARBA00009437"/>
    </source>
</evidence>
<dbReference type="GO" id="GO:0006351">
    <property type="term" value="P:DNA-templated transcription"/>
    <property type="evidence" value="ECO:0007669"/>
    <property type="project" value="TreeGrafter"/>
</dbReference>
<evidence type="ECO:0000256" key="7">
    <source>
        <dbReference type="ARBA" id="ARBA00083243"/>
    </source>
</evidence>
<organism evidence="9 10">
    <name type="scientific">Rhizobium jaguaris</name>
    <dbReference type="NCBI Taxonomy" id="1312183"/>
    <lineage>
        <taxon>Bacteria</taxon>
        <taxon>Pseudomonadati</taxon>
        <taxon>Pseudomonadota</taxon>
        <taxon>Alphaproteobacteria</taxon>
        <taxon>Hyphomicrobiales</taxon>
        <taxon>Rhizobiaceae</taxon>
        <taxon>Rhizobium/Agrobacterium group</taxon>
        <taxon>Rhizobium</taxon>
    </lineage>
</organism>
<evidence type="ECO:0000313" key="10">
    <source>
        <dbReference type="Proteomes" id="UP000282195"/>
    </source>
</evidence>
<protein>
    <recommendedName>
        <fullName evidence="6">HTH-type transcriptional regulator TtuA</fullName>
    </recommendedName>
    <alternativeName>
        <fullName evidence="7">Tartrate utilization transcriptional regulator</fullName>
    </alternativeName>
</protein>
<dbReference type="PROSITE" id="PS50931">
    <property type="entry name" value="HTH_LYSR"/>
    <property type="match status" value="1"/>
</dbReference>
<evidence type="ECO:0000256" key="2">
    <source>
        <dbReference type="ARBA" id="ARBA00023015"/>
    </source>
</evidence>
<evidence type="ECO:0000256" key="6">
    <source>
        <dbReference type="ARBA" id="ARBA00067332"/>
    </source>
</evidence>
<dbReference type="GO" id="GO:0003700">
    <property type="term" value="F:DNA-binding transcription factor activity"/>
    <property type="evidence" value="ECO:0007669"/>
    <property type="project" value="InterPro"/>
</dbReference>
<evidence type="ECO:0000256" key="5">
    <source>
        <dbReference type="ARBA" id="ARBA00054626"/>
    </source>
</evidence>
<evidence type="ECO:0000259" key="8">
    <source>
        <dbReference type="PROSITE" id="PS50931"/>
    </source>
</evidence>